<feature type="transmembrane region" description="Helical" evidence="8">
    <location>
        <begin position="407"/>
        <end position="429"/>
    </location>
</feature>
<dbReference type="InterPro" id="IPR044770">
    <property type="entry name" value="MFS_spinster-like"/>
</dbReference>
<evidence type="ECO:0000256" key="7">
    <source>
        <dbReference type="SAM" id="MobiDB-lite"/>
    </source>
</evidence>
<comment type="caution">
    <text evidence="10">The sequence shown here is derived from an EMBL/GenBank/DDBJ whole genome shotgun (WGS) entry which is preliminary data.</text>
</comment>
<organism evidence="10 11">
    <name type="scientific">Folsomia candida</name>
    <name type="common">Springtail</name>
    <dbReference type="NCBI Taxonomy" id="158441"/>
    <lineage>
        <taxon>Eukaryota</taxon>
        <taxon>Metazoa</taxon>
        <taxon>Ecdysozoa</taxon>
        <taxon>Arthropoda</taxon>
        <taxon>Hexapoda</taxon>
        <taxon>Collembola</taxon>
        <taxon>Entomobryomorpha</taxon>
        <taxon>Isotomoidea</taxon>
        <taxon>Isotomidae</taxon>
        <taxon>Proisotominae</taxon>
        <taxon>Folsomia</taxon>
    </lineage>
</organism>
<dbReference type="PANTHER" id="PTHR23505">
    <property type="entry name" value="SPINSTER"/>
    <property type="match status" value="1"/>
</dbReference>
<dbReference type="InterPro" id="IPR036259">
    <property type="entry name" value="MFS_trans_sf"/>
</dbReference>
<feature type="compositionally biased region" description="Polar residues" evidence="7">
    <location>
        <begin position="267"/>
        <end position="277"/>
    </location>
</feature>
<keyword evidence="3 8" id="KW-0812">Transmembrane</keyword>
<dbReference type="OMA" id="SLCVIFQ"/>
<keyword evidence="11" id="KW-1185">Reference proteome</keyword>
<evidence type="ECO:0000313" key="11">
    <source>
        <dbReference type="Proteomes" id="UP000198287"/>
    </source>
</evidence>
<evidence type="ECO:0000256" key="2">
    <source>
        <dbReference type="ARBA" id="ARBA00022448"/>
    </source>
</evidence>
<dbReference type="CDD" id="cd17328">
    <property type="entry name" value="MFS_spinster_like"/>
    <property type="match status" value="1"/>
</dbReference>
<feature type="transmembrane region" description="Helical" evidence="8">
    <location>
        <begin position="102"/>
        <end position="124"/>
    </location>
</feature>
<dbReference type="InterPro" id="IPR011701">
    <property type="entry name" value="MFS"/>
</dbReference>
<evidence type="ECO:0000256" key="5">
    <source>
        <dbReference type="ARBA" id="ARBA00023136"/>
    </source>
</evidence>
<sequence length="512" mass="55690">MTAKGVTGAAEWWTLFLLGCTYSTGELGHFLLGSVSRPMAQELHFGDKACLKNNEVTNISSATCSGIVDEVTCLNVTVTTVVSSSEVMHICKWDYNGLGLEYHILAGPAFILVFTITALGWGYLADKKNRVRCFSLATFFFSLAILGTSFATEYWHVFVARMFLAAWESSCVPLATTIIADLFPKRNRGLAMGIFHSGIYIGYGTSFTLGNHVTAANLFDQGWRASYFLAGLPGLAITFLFLFTAKEPERTRDEDEVSKSSPKETTKCNQTSTNSEKNIKQETQAVGKEDEGKEIEFESKSAWETVKNPALIFLVLGACVRHAGGFCWGYNSALYFKTYYPDTDVSAMLTIISIGGGVTGCFLGGWLSDSLVSTMGISARALVLGISQLVAFPFAFAQFFVSPPLALYFLLVGYLAAEFWFGVMFAVLVELVPASIRSKSVAVALLCINNIGGNTPVFVNPLAHAFTYRTAVVILYPGALFGSSILFFICFFILRGQKIKADKGSSAVKISS</sequence>
<evidence type="ECO:0000313" key="10">
    <source>
        <dbReference type="EMBL" id="OXA39746.1"/>
    </source>
</evidence>
<accession>A0A226D660</accession>
<feature type="transmembrane region" description="Helical" evidence="8">
    <location>
        <begin position="131"/>
        <end position="152"/>
    </location>
</feature>
<feature type="domain" description="Major facilitator superfamily (MFS) profile" evidence="9">
    <location>
        <begin position="61"/>
        <end position="496"/>
    </location>
</feature>
<evidence type="ECO:0000259" key="9">
    <source>
        <dbReference type="PROSITE" id="PS50850"/>
    </source>
</evidence>
<dbReference type="OrthoDB" id="3639251at2759"/>
<evidence type="ECO:0000256" key="6">
    <source>
        <dbReference type="ARBA" id="ARBA00024338"/>
    </source>
</evidence>
<protein>
    <submittedName>
        <fullName evidence="10">Protein spinster 1</fullName>
    </submittedName>
</protein>
<keyword evidence="4 8" id="KW-1133">Transmembrane helix</keyword>
<keyword evidence="5 8" id="KW-0472">Membrane</keyword>
<gene>
    <name evidence="10" type="ORF">Fcan01_25510</name>
</gene>
<dbReference type="PROSITE" id="PS50850">
    <property type="entry name" value="MFS"/>
    <property type="match status" value="1"/>
</dbReference>
<name>A0A226D660_FOLCA</name>
<comment type="subcellular location">
    <subcellularLocation>
        <location evidence="1">Membrane</location>
        <topology evidence="1">Multi-pass membrane protein</topology>
    </subcellularLocation>
</comment>
<feature type="transmembrane region" description="Helical" evidence="8">
    <location>
        <begin position="310"/>
        <end position="333"/>
    </location>
</feature>
<evidence type="ECO:0000256" key="4">
    <source>
        <dbReference type="ARBA" id="ARBA00022989"/>
    </source>
</evidence>
<proteinExistence type="inferred from homology"/>
<feature type="transmembrane region" description="Helical" evidence="8">
    <location>
        <begin position="471"/>
        <end position="494"/>
    </location>
</feature>
<feature type="transmembrane region" description="Helical" evidence="8">
    <location>
        <begin position="379"/>
        <end position="401"/>
    </location>
</feature>
<dbReference type="Gene3D" id="1.20.1250.20">
    <property type="entry name" value="MFS general substrate transporter like domains"/>
    <property type="match status" value="1"/>
</dbReference>
<dbReference type="SUPFAM" id="SSF103473">
    <property type="entry name" value="MFS general substrate transporter"/>
    <property type="match status" value="1"/>
</dbReference>
<feature type="transmembrane region" description="Helical" evidence="8">
    <location>
        <begin position="190"/>
        <end position="213"/>
    </location>
</feature>
<dbReference type="GO" id="GO:0022857">
    <property type="term" value="F:transmembrane transporter activity"/>
    <property type="evidence" value="ECO:0007669"/>
    <property type="project" value="InterPro"/>
</dbReference>
<dbReference type="Proteomes" id="UP000198287">
    <property type="component" value="Unassembled WGS sequence"/>
</dbReference>
<feature type="transmembrane region" description="Helical" evidence="8">
    <location>
        <begin position="158"/>
        <end position="183"/>
    </location>
</feature>
<dbReference type="GO" id="GO:0016020">
    <property type="term" value="C:membrane"/>
    <property type="evidence" value="ECO:0007669"/>
    <property type="project" value="UniProtKB-SubCell"/>
</dbReference>
<dbReference type="PANTHER" id="PTHR23505:SF96">
    <property type="entry name" value="LP14756P"/>
    <property type="match status" value="1"/>
</dbReference>
<dbReference type="InterPro" id="IPR020846">
    <property type="entry name" value="MFS_dom"/>
</dbReference>
<reference evidence="10 11" key="1">
    <citation type="submission" date="2015-12" db="EMBL/GenBank/DDBJ databases">
        <title>The genome of Folsomia candida.</title>
        <authorList>
            <person name="Faddeeva A."/>
            <person name="Derks M.F."/>
            <person name="Anvar Y."/>
            <person name="Smit S."/>
            <person name="Van Straalen N."/>
            <person name="Roelofs D."/>
        </authorList>
    </citation>
    <scope>NUCLEOTIDE SEQUENCE [LARGE SCALE GENOMIC DNA]</scope>
    <source>
        <strain evidence="10 11">VU population</strain>
        <tissue evidence="10">Whole body</tissue>
    </source>
</reference>
<feature type="transmembrane region" description="Helical" evidence="8">
    <location>
        <begin position="441"/>
        <end position="459"/>
    </location>
</feature>
<evidence type="ECO:0000256" key="3">
    <source>
        <dbReference type="ARBA" id="ARBA00022692"/>
    </source>
</evidence>
<feature type="transmembrane region" description="Helical" evidence="8">
    <location>
        <begin position="12"/>
        <end position="32"/>
    </location>
</feature>
<feature type="compositionally biased region" description="Basic and acidic residues" evidence="7">
    <location>
        <begin position="252"/>
        <end position="266"/>
    </location>
</feature>
<evidence type="ECO:0000256" key="8">
    <source>
        <dbReference type="SAM" id="Phobius"/>
    </source>
</evidence>
<feature type="region of interest" description="Disordered" evidence="7">
    <location>
        <begin position="252"/>
        <end position="277"/>
    </location>
</feature>
<dbReference type="EMBL" id="LNIX01000037">
    <property type="protein sequence ID" value="OXA39746.1"/>
    <property type="molecule type" value="Genomic_DNA"/>
</dbReference>
<dbReference type="AlphaFoldDB" id="A0A226D660"/>
<evidence type="ECO:0000256" key="1">
    <source>
        <dbReference type="ARBA" id="ARBA00004141"/>
    </source>
</evidence>
<feature type="transmembrane region" description="Helical" evidence="8">
    <location>
        <begin position="345"/>
        <end position="367"/>
    </location>
</feature>
<feature type="transmembrane region" description="Helical" evidence="8">
    <location>
        <begin position="225"/>
        <end position="243"/>
    </location>
</feature>
<comment type="similarity">
    <text evidence="6">Belongs to the major facilitator superfamily. Spinster (TC 2.A.1.49) family.</text>
</comment>
<dbReference type="Pfam" id="PF07690">
    <property type="entry name" value="MFS_1"/>
    <property type="match status" value="1"/>
</dbReference>
<keyword evidence="2" id="KW-0813">Transport</keyword>